<proteinExistence type="predicted"/>
<name>A0A143YA80_9LACT</name>
<dbReference type="Proteomes" id="UP000242754">
    <property type="component" value="Unassembled WGS sequence"/>
</dbReference>
<protein>
    <submittedName>
        <fullName evidence="1">Uncharacterized protein</fullName>
    </submittedName>
</protein>
<evidence type="ECO:0000313" key="2">
    <source>
        <dbReference type="Proteomes" id="UP000242754"/>
    </source>
</evidence>
<organism evidence="1 2">
    <name type="scientific">Trichococcus palustris</name>
    <dbReference type="NCBI Taxonomy" id="140314"/>
    <lineage>
        <taxon>Bacteria</taxon>
        <taxon>Bacillati</taxon>
        <taxon>Bacillota</taxon>
        <taxon>Bacilli</taxon>
        <taxon>Lactobacillales</taxon>
        <taxon>Carnobacteriaceae</taxon>
        <taxon>Trichococcus</taxon>
    </lineage>
</organism>
<reference evidence="1 2" key="1">
    <citation type="submission" date="2016-02" db="EMBL/GenBank/DDBJ databases">
        <authorList>
            <person name="Wen L."/>
            <person name="He K."/>
            <person name="Yang H."/>
        </authorList>
    </citation>
    <scope>NUCLEOTIDE SEQUENCE [LARGE SCALE GENOMIC DNA]</scope>
    <source>
        <strain evidence="1">Trichococcus palustris</strain>
    </source>
</reference>
<dbReference type="EMBL" id="FJNE01000001">
    <property type="protein sequence ID" value="CZQ83726.1"/>
    <property type="molecule type" value="Genomic_DNA"/>
</dbReference>
<dbReference type="STRING" id="140314.SAMN04488076_103190"/>
<gene>
    <name evidence="1" type="ORF">Tpal_480</name>
</gene>
<dbReference type="RefSeq" id="WP_087030821.1">
    <property type="nucleotide sequence ID" value="NZ_FJNE01000001.1"/>
</dbReference>
<evidence type="ECO:0000313" key="1">
    <source>
        <dbReference type="EMBL" id="CZQ83726.1"/>
    </source>
</evidence>
<accession>A0A143YA80</accession>
<dbReference type="AlphaFoldDB" id="A0A143YA80"/>
<keyword evidence="2" id="KW-1185">Reference proteome</keyword>
<sequence>MNGKYWIQGKYTGRYFIDGFGNRLEIYWADAVQLVNDHPEFEMIEVDDSYTPIEVKLSGPDEIQLDLFTTAEVER</sequence>